<reference evidence="1 2" key="1">
    <citation type="submission" date="2019-01" db="EMBL/GenBank/DDBJ databases">
        <title>Egibacter rhizosphaerae EGI 80759T.</title>
        <authorList>
            <person name="Chen D.-D."/>
            <person name="Tian Y."/>
            <person name="Jiao J.-Y."/>
            <person name="Zhang X.-T."/>
            <person name="Zhang Y.-G."/>
            <person name="Zhang Y."/>
            <person name="Xiao M."/>
            <person name="Shu W.-S."/>
            <person name="Li W.-J."/>
        </authorList>
    </citation>
    <scope>NUCLEOTIDE SEQUENCE [LARGE SCALE GENOMIC DNA]</scope>
    <source>
        <strain evidence="1 2">EGI 80759</strain>
    </source>
</reference>
<gene>
    <name evidence="1" type="ORF">ER308_08710</name>
</gene>
<sequence length="68" mass="7596">MAKTRTVRLNEQVAARVDEVAAAQGLDPEQWVNDQLARDLFLAKLDEVQASNLDPRSEDEAAKIVYGR</sequence>
<dbReference type="AlphaFoldDB" id="A0A411YEE1"/>
<organism evidence="1 2">
    <name type="scientific">Egibacter rhizosphaerae</name>
    <dbReference type="NCBI Taxonomy" id="1670831"/>
    <lineage>
        <taxon>Bacteria</taxon>
        <taxon>Bacillati</taxon>
        <taxon>Actinomycetota</taxon>
        <taxon>Nitriliruptoria</taxon>
        <taxon>Egibacterales</taxon>
        <taxon>Egibacteraceae</taxon>
        <taxon>Egibacter</taxon>
    </lineage>
</organism>
<dbReference type="Proteomes" id="UP000291469">
    <property type="component" value="Chromosome"/>
</dbReference>
<evidence type="ECO:0008006" key="3">
    <source>
        <dbReference type="Google" id="ProtNLM"/>
    </source>
</evidence>
<keyword evidence="2" id="KW-1185">Reference proteome</keyword>
<dbReference type="EMBL" id="CP036402">
    <property type="protein sequence ID" value="QBI19623.1"/>
    <property type="molecule type" value="Genomic_DNA"/>
</dbReference>
<accession>A0A411YEE1</accession>
<protein>
    <recommendedName>
        <fullName evidence="3">Toxin-antitoxin system HicB family antitoxin</fullName>
    </recommendedName>
</protein>
<evidence type="ECO:0000313" key="2">
    <source>
        <dbReference type="Proteomes" id="UP000291469"/>
    </source>
</evidence>
<name>A0A411YEE1_9ACTN</name>
<evidence type="ECO:0000313" key="1">
    <source>
        <dbReference type="EMBL" id="QBI19623.1"/>
    </source>
</evidence>
<proteinExistence type="predicted"/>
<dbReference type="KEGG" id="erz:ER308_08710"/>
<dbReference type="RefSeq" id="WP_131154620.1">
    <property type="nucleotide sequence ID" value="NZ_CP036402.1"/>
</dbReference>